<evidence type="ECO:0000256" key="2">
    <source>
        <dbReference type="SAM" id="MobiDB-lite"/>
    </source>
</evidence>
<dbReference type="KEGG" id="cvn:111104834"/>
<evidence type="ECO:0000313" key="8">
    <source>
        <dbReference type="RefSeq" id="XP_022294693.1"/>
    </source>
</evidence>
<dbReference type="SUPFAM" id="SSF81383">
    <property type="entry name" value="F-box domain"/>
    <property type="match status" value="1"/>
</dbReference>
<dbReference type="RefSeq" id="XP_022294693.1">
    <property type="nucleotide sequence ID" value="XM_022438985.1"/>
</dbReference>
<feature type="region of interest" description="Disordered" evidence="2">
    <location>
        <begin position="469"/>
        <end position="511"/>
    </location>
</feature>
<dbReference type="InterPro" id="IPR001810">
    <property type="entry name" value="F-box_dom"/>
</dbReference>
<evidence type="ECO:0000313" key="6">
    <source>
        <dbReference type="RefSeq" id="XP_022294691.1"/>
    </source>
</evidence>
<reference evidence="5 6" key="1">
    <citation type="submission" date="2025-04" db="UniProtKB">
        <authorList>
            <consortium name="RefSeq"/>
        </authorList>
    </citation>
    <scope>IDENTIFICATION</scope>
    <source>
        <tissue evidence="5 6">Whole sample</tissue>
    </source>
</reference>
<dbReference type="Pfam" id="PF24758">
    <property type="entry name" value="LRR_At5g56370"/>
    <property type="match status" value="1"/>
</dbReference>
<dbReference type="Gene3D" id="3.80.10.10">
    <property type="entry name" value="Ribonuclease Inhibitor"/>
    <property type="match status" value="2"/>
</dbReference>
<dbReference type="Pfam" id="PF25372">
    <property type="entry name" value="DUF7885"/>
    <property type="match status" value="1"/>
</dbReference>
<dbReference type="Pfam" id="PF12937">
    <property type="entry name" value="F-box-like"/>
    <property type="match status" value="1"/>
</dbReference>
<feature type="domain" description="F-box" evidence="3">
    <location>
        <begin position="1"/>
        <end position="47"/>
    </location>
</feature>
<dbReference type="PROSITE" id="PS50181">
    <property type="entry name" value="FBOX"/>
    <property type="match status" value="1"/>
</dbReference>
<dbReference type="GO" id="GO:0031146">
    <property type="term" value="P:SCF-dependent proteasomal ubiquitin-dependent protein catabolic process"/>
    <property type="evidence" value="ECO:0007669"/>
    <property type="project" value="TreeGrafter"/>
</dbReference>
<dbReference type="AlphaFoldDB" id="A0A8B8AUC5"/>
<feature type="compositionally biased region" description="Basic and acidic residues" evidence="2">
    <location>
        <begin position="469"/>
        <end position="482"/>
    </location>
</feature>
<dbReference type="SMART" id="SM00367">
    <property type="entry name" value="LRR_CC"/>
    <property type="match status" value="10"/>
</dbReference>
<dbReference type="GO" id="GO:0019005">
    <property type="term" value="C:SCF ubiquitin ligase complex"/>
    <property type="evidence" value="ECO:0007669"/>
    <property type="project" value="TreeGrafter"/>
</dbReference>
<dbReference type="InterPro" id="IPR036047">
    <property type="entry name" value="F-box-like_dom_sf"/>
</dbReference>
<evidence type="ECO:0000256" key="1">
    <source>
        <dbReference type="ARBA" id="ARBA00022786"/>
    </source>
</evidence>
<feature type="compositionally biased region" description="Polar residues" evidence="2">
    <location>
        <begin position="486"/>
        <end position="495"/>
    </location>
</feature>
<feature type="region of interest" description="Disordered" evidence="2">
    <location>
        <begin position="530"/>
        <end position="556"/>
    </location>
</feature>
<dbReference type="InterPro" id="IPR006553">
    <property type="entry name" value="Leu-rich_rpt_Cys-con_subtyp"/>
</dbReference>
<dbReference type="InterPro" id="IPR001611">
    <property type="entry name" value="Leu-rich_rpt"/>
</dbReference>
<keyword evidence="4" id="KW-1185">Reference proteome</keyword>
<dbReference type="RefSeq" id="XP_022294691.1">
    <property type="nucleotide sequence ID" value="XM_022438983.1"/>
</dbReference>
<dbReference type="GeneID" id="111104834"/>
<keyword evidence="1" id="KW-0833">Ubl conjugation pathway</keyword>
<dbReference type="RefSeq" id="XP_022294692.1">
    <property type="nucleotide sequence ID" value="XM_022438984.1"/>
</dbReference>
<sequence length="756" mass="85014">MEILDLPEEVLLLIFSYIPLYNLFFSVQRTCLAWRNLCFHHSLWSTIHYSQQIDEKLSQDDLLSVLKQVSRGLHHLVFEKAFQHGETSITFLKILQCILNEDVDMRNVSSLTIPAIPNRYLEPLLEKCSNLSSIEVSYYYAYYNDGDFFVTMKKLPRLKVFKITESSKSVESIAEPALHQTLFNQYLSDMFSCLVELEVVHIASVNKLLDSTLCALLDNCRNLQELALYGCDGISNAGFKSLPEKSGITSLHLNSTSVNDKGMEHICQSCRGLRKVSFAGCMYVTDVSIKHLCTHCPNLESLCVSDPEIFYHKSNITDGGLDYLSQNSSFLRSLTMCNSAQISDLGLDQLARSCNMLTHLDVSGCLSVSNNTLQVLAQHCRHLQTVNFSECVYLTGKGLSPLVVSCRWLRTLNVANCPFVQNLNFELFDQMETPFDKYLKEKEELSQSSINLHAEEAIVRLLKINTDEAGEKNEGSDHELRGFKQVTPTCSNQVQEPGEGDENPLKSKVTPQVNEVEPQVNKVAPQVNEVEPREVDVKPHESGAEPRESGVEAHENVARSEIEKITPRLNFLNSLSCASIPSPKVHSELRTLNIGLCSKVTDQCLRQIATFCPDLRELDINGCFNTTDLGISYIVRGCQRLELLNISSGSMIQKMSLTDQSLVSIATHCEYLRRLHVEKNPLMSLEGYKNFFDNCPLPCTVSLTTKSPEILKMDVLMVEDGGNKCKRVNVFSKGCYKGNIHQLDVLLYNSDGHILE</sequence>
<gene>
    <name evidence="5 6 7 8" type="primary">LOC111104834</name>
</gene>
<name>A0A8B8AUC5_CRAVI</name>
<dbReference type="RefSeq" id="XP_022294690.1">
    <property type="nucleotide sequence ID" value="XM_022438982.1"/>
</dbReference>
<evidence type="ECO:0000313" key="5">
    <source>
        <dbReference type="RefSeq" id="XP_022294690.1"/>
    </source>
</evidence>
<dbReference type="OrthoDB" id="423607at2759"/>
<dbReference type="InterPro" id="IPR055411">
    <property type="entry name" value="LRR_FXL15/At3g58940/PEG3-like"/>
</dbReference>
<dbReference type="Proteomes" id="UP000694844">
    <property type="component" value="Chromosome 7"/>
</dbReference>
<dbReference type="PANTHER" id="PTHR13318">
    <property type="entry name" value="PARTNER OF PAIRED, ISOFORM B-RELATED"/>
    <property type="match status" value="1"/>
</dbReference>
<proteinExistence type="predicted"/>
<dbReference type="Pfam" id="PF13516">
    <property type="entry name" value="LRR_6"/>
    <property type="match status" value="1"/>
</dbReference>
<evidence type="ECO:0000259" key="3">
    <source>
        <dbReference type="PROSITE" id="PS50181"/>
    </source>
</evidence>
<evidence type="ECO:0000313" key="4">
    <source>
        <dbReference type="Proteomes" id="UP000694844"/>
    </source>
</evidence>
<dbReference type="InterPro" id="IPR032675">
    <property type="entry name" value="LRR_dom_sf"/>
</dbReference>
<dbReference type="Gene3D" id="1.20.1280.50">
    <property type="match status" value="1"/>
</dbReference>
<dbReference type="InterPro" id="IPR057207">
    <property type="entry name" value="FBXL15_LRR"/>
</dbReference>
<dbReference type="SUPFAM" id="SSF52047">
    <property type="entry name" value="RNI-like"/>
    <property type="match status" value="2"/>
</dbReference>
<organism evidence="4 6">
    <name type="scientific">Crassostrea virginica</name>
    <name type="common">Eastern oyster</name>
    <dbReference type="NCBI Taxonomy" id="6565"/>
    <lineage>
        <taxon>Eukaryota</taxon>
        <taxon>Metazoa</taxon>
        <taxon>Spiralia</taxon>
        <taxon>Lophotrochozoa</taxon>
        <taxon>Mollusca</taxon>
        <taxon>Bivalvia</taxon>
        <taxon>Autobranchia</taxon>
        <taxon>Pteriomorphia</taxon>
        <taxon>Ostreida</taxon>
        <taxon>Ostreoidea</taxon>
        <taxon>Ostreidae</taxon>
        <taxon>Crassostrea</taxon>
    </lineage>
</organism>
<accession>A0A8B8AUC5</accession>
<protein>
    <submittedName>
        <fullName evidence="5 6">Uncharacterized protein LOC111104834 isoform X1</fullName>
    </submittedName>
</protein>
<evidence type="ECO:0000313" key="7">
    <source>
        <dbReference type="RefSeq" id="XP_022294692.1"/>
    </source>
</evidence>